<gene>
    <name evidence="16" type="ORF">BA92_12900</name>
</gene>
<dbReference type="Pfam" id="PF02518">
    <property type="entry name" value="HATPase_c"/>
    <property type="match status" value="1"/>
</dbReference>
<evidence type="ECO:0000256" key="1">
    <source>
        <dbReference type="ARBA" id="ARBA00000085"/>
    </source>
</evidence>
<comment type="catalytic activity">
    <reaction evidence="1">
        <text>ATP + protein L-histidine = ADP + protein N-phospho-L-histidine.</text>
        <dbReference type="EC" id="2.7.13.3"/>
    </reaction>
</comment>
<dbReference type="InterPro" id="IPR035965">
    <property type="entry name" value="PAS-like_dom_sf"/>
</dbReference>
<evidence type="ECO:0000256" key="9">
    <source>
        <dbReference type="ARBA" id="ARBA00022840"/>
    </source>
</evidence>
<dbReference type="SMART" id="SM00065">
    <property type="entry name" value="GAF"/>
    <property type="match status" value="1"/>
</dbReference>
<dbReference type="SUPFAM" id="SSF47384">
    <property type="entry name" value="Homodimeric domain of signal transducing histidine kinase"/>
    <property type="match status" value="1"/>
</dbReference>
<feature type="domain" description="PAS" evidence="15">
    <location>
        <begin position="427"/>
        <end position="468"/>
    </location>
</feature>
<evidence type="ECO:0000256" key="3">
    <source>
        <dbReference type="ARBA" id="ARBA00012438"/>
    </source>
</evidence>
<reference evidence="16 17" key="1">
    <citation type="submission" date="2014-07" db="EMBL/GenBank/DDBJ databases">
        <title>Porphyromonadaceae bacterium OUH 308042 = ATCC BAA-2681 = DSM 28342 draft genome.</title>
        <authorList>
            <person name="Sydenham T.V."/>
            <person name="Hasman H."/>
            <person name="Justensen U.S."/>
        </authorList>
    </citation>
    <scope>NUCLEOTIDE SEQUENCE [LARGE SCALE GENOMIC DNA]</scope>
    <source>
        <strain evidence="16 17">OUH 308042</strain>
    </source>
</reference>
<organism evidence="16 17">
    <name type="scientific">Sanguibacteroides justesenii</name>
    <dbReference type="NCBI Taxonomy" id="1547597"/>
    <lineage>
        <taxon>Bacteria</taxon>
        <taxon>Pseudomonadati</taxon>
        <taxon>Bacteroidota</taxon>
        <taxon>Bacteroidia</taxon>
        <taxon>Bacteroidales</taxon>
        <taxon>Porphyromonadaceae</taxon>
        <taxon>Sanguibacteroides</taxon>
    </lineage>
</organism>
<dbReference type="PRINTS" id="PR00344">
    <property type="entry name" value="BCTRLSENSOR"/>
</dbReference>
<dbReference type="Pfam" id="PF00512">
    <property type="entry name" value="HisKA"/>
    <property type="match status" value="1"/>
</dbReference>
<evidence type="ECO:0000259" key="15">
    <source>
        <dbReference type="PROSITE" id="PS50112"/>
    </source>
</evidence>
<dbReference type="InterPro" id="IPR005467">
    <property type="entry name" value="His_kinase_dom"/>
</dbReference>
<dbReference type="InterPro" id="IPR003594">
    <property type="entry name" value="HATPase_dom"/>
</dbReference>
<dbReference type="InterPro" id="IPR003018">
    <property type="entry name" value="GAF"/>
</dbReference>
<dbReference type="Pfam" id="PF13185">
    <property type="entry name" value="GAF_2"/>
    <property type="match status" value="1"/>
</dbReference>
<keyword evidence="4" id="KW-1003">Cell membrane</keyword>
<dbReference type="SUPFAM" id="SSF52172">
    <property type="entry name" value="CheY-like"/>
    <property type="match status" value="1"/>
</dbReference>
<evidence type="ECO:0000256" key="6">
    <source>
        <dbReference type="ARBA" id="ARBA00022679"/>
    </source>
</evidence>
<evidence type="ECO:0000256" key="7">
    <source>
        <dbReference type="ARBA" id="ARBA00022741"/>
    </source>
</evidence>
<dbReference type="InterPro" id="IPR013767">
    <property type="entry name" value="PAS_fold"/>
</dbReference>
<dbReference type="GO" id="GO:0006355">
    <property type="term" value="P:regulation of DNA-templated transcription"/>
    <property type="evidence" value="ECO:0007669"/>
    <property type="project" value="InterPro"/>
</dbReference>
<dbReference type="GO" id="GO:0000155">
    <property type="term" value="F:phosphorelay sensor kinase activity"/>
    <property type="evidence" value="ECO:0007669"/>
    <property type="project" value="InterPro"/>
</dbReference>
<dbReference type="InterPro" id="IPR003661">
    <property type="entry name" value="HisK_dim/P_dom"/>
</dbReference>
<dbReference type="SUPFAM" id="SSF55781">
    <property type="entry name" value="GAF domain-like"/>
    <property type="match status" value="1"/>
</dbReference>
<dbReference type="Pfam" id="PF00989">
    <property type="entry name" value="PAS"/>
    <property type="match status" value="1"/>
</dbReference>
<dbReference type="PROSITE" id="PS50112">
    <property type="entry name" value="PAS"/>
    <property type="match status" value="1"/>
</dbReference>
<keyword evidence="6" id="KW-0808">Transferase</keyword>
<evidence type="ECO:0000256" key="8">
    <source>
        <dbReference type="ARBA" id="ARBA00022777"/>
    </source>
</evidence>
<evidence type="ECO:0000259" key="13">
    <source>
        <dbReference type="PROSITE" id="PS50109"/>
    </source>
</evidence>
<dbReference type="FunFam" id="3.30.565.10:FF:000023">
    <property type="entry name" value="PAS domain-containing sensor histidine kinase"/>
    <property type="match status" value="1"/>
</dbReference>
<evidence type="ECO:0000259" key="14">
    <source>
        <dbReference type="PROSITE" id="PS50110"/>
    </source>
</evidence>
<dbReference type="CDD" id="cd16922">
    <property type="entry name" value="HATPase_EvgS-ArcB-TorS-like"/>
    <property type="match status" value="1"/>
</dbReference>
<dbReference type="InterPro" id="IPR004358">
    <property type="entry name" value="Sig_transdc_His_kin-like_C"/>
</dbReference>
<evidence type="ECO:0000256" key="4">
    <source>
        <dbReference type="ARBA" id="ARBA00022475"/>
    </source>
</evidence>
<keyword evidence="10" id="KW-0902">Two-component regulatory system</keyword>
<dbReference type="PROSITE" id="PS50109">
    <property type="entry name" value="HIS_KIN"/>
    <property type="match status" value="1"/>
</dbReference>
<dbReference type="SUPFAM" id="SSF55785">
    <property type="entry name" value="PYP-like sensor domain (PAS domain)"/>
    <property type="match status" value="2"/>
</dbReference>
<dbReference type="PANTHER" id="PTHR43711:SF31">
    <property type="entry name" value="HISTIDINE KINASE"/>
    <property type="match status" value="1"/>
</dbReference>
<feature type="modified residue" description="4-aspartylphosphate" evidence="12">
    <location>
        <position position="992"/>
    </location>
</feature>
<keyword evidence="9" id="KW-0067">ATP-binding</keyword>
<dbReference type="EC" id="2.7.13.3" evidence="3"/>
<dbReference type="InterPro" id="IPR050736">
    <property type="entry name" value="Sensor_HK_Regulatory"/>
</dbReference>
<evidence type="ECO:0000313" key="16">
    <source>
        <dbReference type="EMBL" id="KIO42769.1"/>
    </source>
</evidence>
<proteinExistence type="predicted"/>
<dbReference type="Proteomes" id="UP000031980">
    <property type="component" value="Unassembled WGS sequence"/>
</dbReference>
<dbReference type="InterPro" id="IPR000014">
    <property type="entry name" value="PAS"/>
</dbReference>
<dbReference type="Gene3D" id="3.30.565.10">
    <property type="entry name" value="Histidine kinase-like ATPase, C-terminal domain"/>
    <property type="match status" value="1"/>
</dbReference>
<dbReference type="AlphaFoldDB" id="A0A0C3RDD9"/>
<evidence type="ECO:0000256" key="10">
    <source>
        <dbReference type="ARBA" id="ARBA00023012"/>
    </source>
</evidence>
<dbReference type="Gene3D" id="3.40.50.2300">
    <property type="match status" value="1"/>
</dbReference>
<dbReference type="InterPro" id="IPR001789">
    <property type="entry name" value="Sig_transdc_resp-reg_receiver"/>
</dbReference>
<dbReference type="GO" id="GO:0005886">
    <property type="term" value="C:plasma membrane"/>
    <property type="evidence" value="ECO:0007669"/>
    <property type="project" value="UniProtKB-SubCell"/>
</dbReference>
<dbReference type="InterPro" id="IPR029016">
    <property type="entry name" value="GAF-like_dom_sf"/>
</dbReference>
<dbReference type="EMBL" id="JPIU01000049">
    <property type="protein sequence ID" value="KIO42769.1"/>
    <property type="molecule type" value="Genomic_DNA"/>
</dbReference>
<accession>A0A0C3RDD9</accession>
<dbReference type="NCBIfam" id="TIGR00229">
    <property type="entry name" value="sensory_box"/>
    <property type="match status" value="1"/>
</dbReference>
<feature type="domain" description="Histidine kinase" evidence="13">
    <location>
        <begin position="703"/>
        <end position="915"/>
    </location>
</feature>
<feature type="domain" description="Response regulatory" evidence="14">
    <location>
        <begin position="944"/>
        <end position="1057"/>
    </location>
</feature>
<dbReference type="SUPFAM" id="SSF55874">
    <property type="entry name" value="ATPase domain of HSP90 chaperone/DNA topoisomerase II/histidine kinase"/>
    <property type="match status" value="1"/>
</dbReference>
<evidence type="ECO:0000256" key="11">
    <source>
        <dbReference type="ARBA" id="ARBA00023136"/>
    </source>
</evidence>
<dbReference type="PANTHER" id="PTHR43711">
    <property type="entry name" value="TWO-COMPONENT HISTIDINE KINASE"/>
    <property type="match status" value="1"/>
</dbReference>
<dbReference type="InterPro" id="IPR036890">
    <property type="entry name" value="HATPase_C_sf"/>
</dbReference>
<dbReference type="SMART" id="SM00388">
    <property type="entry name" value="HisKA"/>
    <property type="match status" value="1"/>
</dbReference>
<protein>
    <recommendedName>
        <fullName evidence="3">histidine kinase</fullName>
        <ecNumber evidence="3">2.7.13.3</ecNumber>
    </recommendedName>
</protein>
<dbReference type="Gene3D" id="3.30.450.40">
    <property type="match status" value="1"/>
</dbReference>
<dbReference type="SMART" id="SM00387">
    <property type="entry name" value="HATPase_c"/>
    <property type="match status" value="1"/>
</dbReference>
<evidence type="ECO:0000256" key="12">
    <source>
        <dbReference type="PROSITE-ProRule" id="PRU00169"/>
    </source>
</evidence>
<evidence type="ECO:0000256" key="2">
    <source>
        <dbReference type="ARBA" id="ARBA00004236"/>
    </source>
</evidence>
<name>A0A0C3RDD9_9PORP</name>
<keyword evidence="5 12" id="KW-0597">Phosphoprotein</keyword>
<dbReference type="InterPro" id="IPR011006">
    <property type="entry name" value="CheY-like_superfamily"/>
</dbReference>
<keyword evidence="17" id="KW-1185">Reference proteome</keyword>
<dbReference type="PROSITE" id="PS50110">
    <property type="entry name" value="RESPONSE_REGULATORY"/>
    <property type="match status" value="1"/>
</dbReference>
<dbReference type="CDD" id="cd00082">
    <property type="entry name" value="HisKA"/>
    <property type="match status" value="1"/>
</dbReference>
<keyword evidence="8" id="KW-0418">Kinase</keyword>
<dbReference type="GO" id="GO:0005524">
    <property type="term" value="F:ATP binding"/>
    <property type="evidence" value="ECO:0007669"/>
    <property type="project" value="UniProtKB-KW"/>
</dbReference>
<sequence length="1065" mass="122808">MDRILTDLKIGWWKVDHEKKGYVLSDIAVKMLKLDSNIIRFKTFTEMIREDYRARIMKEIENIENQYLYDQTFPIQTPSGEIWLRSKIIHKETDEKGNSSISGFIQIIPNPEVTQPEKASLLRINNLLYQLNTISHTLLSFLQSDTADTVINKILENILEQFKGGRAYIIEYNWEKKTQTCTYEVTDSNVNKEQSRINDMPMEESPWWTRQITRQKHIILSDLNELPEEAYIEKEFLALQEIKSIIVAPLISHEGVWGYVGIDVVEEHHEWSNEDCQWFTSLANIINICIGLQRSEHEAQIDRTYLQNLYKHMPLGYTRLKLLYDSNRQPIDYLFVDANYAAGEINGYNVEKYIGHKASELRVNLKEELVYLQDILHTKKHADVNYYIEPLKKHCHAIIYSTVEDEVICLISDITESYNTHEALDRSEKILRNIYDNLPAGIELYDKTGKLVDMNIKDLEIFGLKRKEDALGVSIFENPNIPAEIIEKIRKEEPVSFRLNYSFKSIEHYYSSTKKGNIEIYTTVSALYDKQGNLIHYLFINIDNTEISNAYSKIAEFESSFSAISKFGKIGYCKFDLFTKNGYGVAQWYRNLGEHETTPLPQIIGVYNHVHEEDKAYILDSIRKVKAHETDNFSRDLRVHTEEGWKWTRINVMRNTMNNDTGKLEMLCVNYDITELKETEKKLIEAKNRAEISDRLKSAFLANMSHEIRTPLNAIVGFSNLLTETDDRDERAAYFDIVQENNELLLQLISDILDLSKIEAGTLDITNSDVNVNQLCEEIIRSFSLKAEENNIEILFEQHLPACHINSDKNRLTQIITNFINNALKFTSKGSITLGYYQSGPEEIKFYVKDTGTGIPKDKINNVFERFIKLNSFAQGTGLGLSICKSLAEQMGGEIGVESQEGKGSCFWFTHPFHPDVQLKLSFETTEIKAIEPAHLFPNPSQPTILVAEDTDSNFLLVSAILKKDYRLFRAVDGVEAVKLAAEIHPDLILMDIKMPHMDGIEATKEIRKTDKNVPIVAVTAFAFDSDRQRVLDAGCNDYMSKPITGPELHQKLREMIRLRFKKTP</sequence>
<dbReference type="Pfam" id="PF00072">
    <property type="entry name" value="Response_reg"/>
    <property type="match status" value="1"/>
</dbReference>
<dbReference type="InterPro" id="IPR036097">
    <property type="entry name" value="HisK_dim/P_sf"/>
</dbReference>
<dbReference type="Gene3D" id="3.30.450.20">
    <property type="entry name" value="PAS domain"/>
    <property type="match status" value="1"/>
</dbReference>
<keyword evidence="7" id="KW-0547">Nucleotide-binding</keyword>
<dbReference type="SMART" id="SM00448">
    <property type="entry name" value="REC"/>
    <property type="match status" value="1"/>
</dbReference>
<comment type="subcellular location">
    <subcellularLocation>
        <location evidence="2">Cell membrane</location>
    </subcellularLocation>
</comment>
<evidence type="ECO:0000313" key="17">
    <source>
        <dbReference type="Proteomes" id="UP000031980"/>
    </source>
</evidence>
<dbReference type="Gene3D" id="1.10.287.130">
    <property type="match status" value="1"/>
</dbReference>
<comment type="caution">
    <text evidence="16">The sequence shown here is derived from an EMBL/GenBank/DDBJ whole genome shotgun (WGS) entry which is preliminary data.</text>
</comment>
<evidence type="ECO:0000256" key="5">
    <source>
        <dbReference type="ARBA" id="ARBA00022553"/>
    </source>
</evidence>
<dbReference type="CDD" id="cd17546">
    <property type="entry name" value="REC_hyHK_CKI1_RcsC-like"/>
    <property type="match status" value="1"/>
</dbReference>
<keyword evidence="11" id="KW-0472">Membrane</keyword>